<dbReference type="Gene3D" id="3.40.640.10">
    <property type="entry name" value="Type I PLP-dependent aspartate aminotransferase-like (Major domain)"/>
    <property type="match status" value="1"/>
</dbReference>
<dbReference type="SUPFAM" id="SSF53383">
    <property type="entry name" value="PLP-dependent transferases"/>
    <property type="match status" value="1"/>
</dbReference>
<evidence type="ECO:0000256" key="2">
    <source>
        <dbReference type="ARBA" id="ARBA00010447"/>
    </source>
</evidence>
<dbReference type="Gene3D" id="3.90.1150.10">
    <property type="entry name" value="Aspartate Aminotransferase, domain 1"/>
    <property type="match status" value="1"/>
</dbReference>
<keyword evidence="4" id="KW-0663">Pyridoxal phosphate</keyword>
<keyword evidence="7" id="KW-0032">Aminotransferase</keyword>
<keyword evidence="7" id="KW-0808">Transferase</keyword>
<dbReference type="InterPro" id="IPR010969">
    <property type="entry name" value="Cys_dSase-rel_unknwn_funct"/>
</dbReference>
<dbReference type="NCBIfam" id="TIGR01977">
    <property type="entry name" value="am_tr_V_EF2568"/>
    <property type="match status" value="1"/>
</dbReference>
<evidence type="ECO:0000256" key="5">
    <source>
        <dbReference type="ARBA" id="ARBA00050776"/>
    </source>
</evidence>
<dbReference type="GO" id="GO:0008483">
    <property type="term" value="F:transaminase activity"/>
    <property type="evidence" value="ECO:0007669"/>
    <property type="project" value="UniProtKB-KW"/>
</dbReference>
<dbReference type="InterPro" id="IPR015424">
    <property type="entry name" value="PyrdxlP-dep_Trfase"/>
</dbReference>
<comment type="caution">
    <text evidence="7">The sequence shown here is derived from an EMBL/GenBank/DDBJ whole genome shotgun (WGS) entry which is preliminary data.</text>
</comment>
<name>A0ABX2SXT2_9BACL</name>
<dbReference type="InterPro" id="IPR015422">
    <property type="entry name" value="PyrdxlP-dep_Trfase_small"/>
</dbReference>
<dbReference type="EMBL" id="JACBYF010000001">
    <property type="protein sequence ID" value="NYS46758.1"/>
    <property type="molecule type" value="Genomic_DNA"/>
</dbReference>
<dbReference type="Pfam" id="PF00266">
    <property type="entry name" value="Aminotran_5"/>
    <property type="match status" value="1"/>
</dbReference>
<feature type="domain" description="Aminotransferase class V" evidence="6">
    <location>
        <begin position="4"/>
        <end position="371"/>
    </location>
</feature>
<dbReference type="PIRSF" id="PIRSF005572">
    <property type="entry name" value="NifS"/>
    <property type="match status" value="1"/>
</dbReference>
<evidence type="ECO:0000313" key="7">
    <source>
        <dbReference type="EMBL" id="NYS46758.1"/>
    </source>
</evidence>
<evidence type="ECO:0000313" key="8">
    <source>
        <dbReference type="Proteomes" id="UP000531840"/>
    </source>
</evidence>
<dbReference type="InterPro" id="IPR015421">
    <property type="entry name" value="PyrdxlP-dep_Trfase_major"/>
</dbReference>
<dbReference type="PANTHER" id="PTHR43586">
    <property type="entry name" value="CYSTEINE DESULFURASE"/>
    <property type="match status" value="1"/>
</dbReference>
<reference evidence="7 8" key="1">
    <citation type="submission" date="2020-07" db="EMBL/GenBank/DDBJ databases">
        <title>MOT database genomes.</title>
        <authorList>
            <person name="Joseph S."/>
            <person name="Aduse-Opoku J."/>
            <person name="Hashim A."/>
            <person name="Wade W."/>
            <person name="Curtis M."/>
        </authorList>
    </citation>
    <scope>NUCLEOTIDE SEQUENCE [LARGE SCALE GENOMIC DNA]</scope>
    <source>
        <strain evidence="7 8">CIP 106318</strain>
    </source>
</reference>
<sequence>MSYYFDYGATSLKKPKKVADKVYEVLTSNNFANPSRGSYKEANNAFLEIYKARKKVANFFGMSDEKYVIFTNNSTEALNIAIKGILKAGDHVITTKMEHNSVLRPIYQLAKNKDVEYSIVDSDDYGIVKYDEIEDNIKTNTKLLAITQGSNVTGNIVDLKKVVAICKKHNILVLVDGSQAAGVIETKLEDLGIDLYCFTGHKSLFAPQGVGGLCIVNKNLDIESYNVGGSGVKTFEKDQPNEYPAKLEAGTHNTPSIAGLSAGISYIEEKGINNLYKKQIQFANKFYSELKDIEQITFYGDFSKPKTAVVSFNFKGVASSDVAEVLAEQYNIAVRAGTHCAPLMHEHFGTENQGIIRFSFSSMNTEEEIDYAINAIKEIASEI</sequence>
<dbReference type="InterPro" id="IPR000192">
    <property type="entry name" value="Aminotrans_V_dom"/>
</dbReference>
<dbReference type="PANTHER" id="PTHR43586:SF4">
    <property type="entry name" value="ISOPENICILLIN N EPIMERASE"/>
    <property type="match status" value="1"/>
</dbReference>
<dbReference type="InterPro" id="IPR016454">
    <property type="entry name" value="Cysteine_dSase"/>
</dbReference>
<dbReference type="RefSeq" id="WP_179939920.1">
    <property type="nucleotide sequence ID" value="NZ_JACBYF010000001.1"/>
</dbReference>
<evidence type="ECO:0000259" key="6">
    <source>
        <dbReference type="Pfam" id="PF00266"/>
    </source>
</evidence>
<evidence type="ECO:0000256" key="4">
    <source>
        <dbReference type="ARBA" id="ARBA00022898"/>
    </source>
</evidence>
<proteinExistence type="inferred from homology"/>
<comment type="similarity">
    <text evidence="2">Belongs to the class-V pyridoxal-phosphate-dependent aminotransferase family. Csd subfamily.</text>
</comment>
<evidence type="ECO:0000256" key="3">
    <source>
        <dbReference type="ARBA" id="ARBA00012239"/>
    </source>
</evidence>
<dbReference type="Proteomes" id="UP000531840">
    <property type="component" value="Unassembled WGS sequence"/>
</dbReference>
<comment type="cofactor">
    <cofactor evidence="1">
        <name>pyridoxal 5'-phosphate</name>
        <dbReference type="ChEBI" id="CHEBI:597326"/>
    </cofactor>
</comment>
<organism evidence="7 8">
    <name type="scientific">Gemelliphila palaticanis</name>
    <dbReference type="NCBI Taxonomy" id="81950"/>
    <lineage>
        <taxon>Bacteria</taxon>
        <taxon>Bacillati</taxon>
        <taxon>Bacillota</taxon>
        <taxon>Bacilli</taxon>
        <taxon>Bacillales</taxon>
        <taxon>Gemellaceae</taxon>
        <taxon>Gemelliphila</taxon>
    </lineage>
</organism>
<evidence type="ECO:0000256" key="1">
    <source>
        <dbReference type="ARBA" id="ARBA00001933"/>
    </source>
</evidence>
<keyword evidence="8" id="KW-1185">Reference proteome</keyword>
<dbReference type="EC" id="2.8.1.7" evidence="3"/>
<comment type="catalytic activity">
    <reaction evidence="5">
        <text>(sulfur carrier)-H + L-cysteine = (sulfur carrier)-SH + L-alanine</text>
        <dbReference type="Rhea" id="RHEA:43892"/>
        <dbReference type="Rhea" id="RHEA-COMP:14737"/>
        <dbReference type="Rhea" id="RHEA-COMP:14739"/>
        <dbReference type="ChEBI" id="CHEBI:29917"/>
        <dbReference type="ChEBI" id="CHEBI:35235"/>
        <dbReference type="ChEBI" id="CHEBI:57972"/>
        <dbReference type="ChEBI" id="CHEBI:64428"/>
        <dbReference type="EC" id="2.8.1.7"/>
    </reaction>
</comment>
<accession>A0ABX2SXT2</accession>
<gene>
    <name evidence="7" type="ORF">HZY85_00920</name>
</gene>
<protein>
    <recommendedName>
        <fullName evidence="3">cysteine desulfurase</fullName>
        <ecNumber evidence="3">2.8.1.7</ecNumber>
    </recommendedName>
</protein>